<keyword evidence="1" id="KW-0732">Signal</keyword>
<dbReference type="AlphaFoldDB" id="A0A1W7R959"/>
<evidence type="ECO:0000256" key="1">
    <source>
        <dbReference type="SAM" id="SignalP"/>
    </source>
</evidence>
<name>A0A1W7R959_9SCOR</name>
<reference evidence="2" key="1">
    <citation type="submission" date="2016-11" db="EMBL/GenBank/DDBJ databases">
        <title>Venom-gland transcriptomics and venom proteomics of the black-back scorpion (Hadrurus spadix) reveal detectability challenges and an unexplored realm of animal toxin diversity.</title>
        <authorList>
            <person name="Rokyta D.R."/>
            <person name="Ward M.J."/>
        </authorList>
    </citation>
    <scope>NUCLEOTIDE SEQUENCE</scope>
    <source>
        <tissue evidence="2">Venom gland</tissue>
    </source>
</reference>
<evidence type="ECO:0000313" key="2">
    <source>
        <dbReference type="EMBL" id="JAV47683.1"/>
    </source>
</evidence>
<proteinExistence type="predicted"/>
<accession>A0A1W7R959</accession>
<sequence>MKFLLIITIVVSALIQDIKTNRCSSPADCEPDECCVIGMQRYSIPSCQKFSQEGDHCRSNNNGRDLILYYPGNQTIEAKNIYTLFCPCKTGLSCTRGTCQ</sequence>
<feature type="chain" id="PRO_5013094514" evidence="1">
    <location>
        <begin position="21"/>
        <end position="100"/>
    </location>
</feature>
<dbReference type="EMBL" id="GFAH01000706">
    <property type="protein sequence ID" value="JAV47683.1"/>
    <property type="molecule type" value="Transcribed_RNA"/>
</dbReference>
<protein>
    <submittedName>
        <fullName evidence="2">Venom protein</fullName>
    </submittedName>
</protein>
<organism evidence="2">
    <name type="scientific">Hadrurus spadix</name>
    <dbReference type="NCBI Taxonomy" id="141984"/>
    <lineage>
        <taxon>Eukaryota</taxon>
        <taxon>Metazoa</taxon>
        <taxon>Ecdysozoa</taxon>
        <taxon>Arthropoda</taxon>
        <taxon>Chelicerata</taxon>
        <taxon>Arachnida</taxon>
        <taxon>Scorpiones</taxon>
        <taxon>Iurida</taxon>
        <taxon>Iuroidea</taxon>
        <taxon>Hadrurus</taxon>
    </lineage>
</organism>
<feature type="signal peptide" evidence="1">
    <location>
        <begin position="1"/>
        <end position="20"/>
    </location>
</feature>
<dbReference type="Gene3D" id="2.10.80.10">
    <property type="entry name" value="Lipase, subunit A"/>
    <property type="match status" value="1"/>
</dbReference>